<dbReference type="SUPFAM" id="SSF56784">
    <property type="entry name" value="HAD-like"/>
    <property type="match status" value="2"/>
</dbReference>
<protein>
    <recommendedName>
        <fullName evidence="3">Haloacid dehalogenase</fullName>
    </recommendedName>
</protein>
<evidence type="ECO:0000313" key="2">
    <source>
        <dbReference type="Proteomes" id="UP000183810"/>
    </source>
</evidence>
<accession>A0A1J0VMI2</accession>
<dbReference type="Pfam" id="PF00702">
    <property type="entry name" value="Hydrolase"/>
    <property type="match status" value="2"/>
</dbReference>
<dbReference type="Gene3D" id="3.40.50.1000">
    <property type="entry name" value="HAD superfamily/HAD-like"/>
    <property type="match status" value="2"/>
</dbReference>
<organism evidence="1 2">
    <name type="scientific">Nocardia mangyaensis</name>
    <dbReference type="NCBI Taxonomy" id="2213200"/>
    <lineage>
        <taxon>Bacteria</taxon>
        <taxon>Bacillati</taxon>
        <taxon>Actinomycetota</taxon>
        <taxon>Actinomycetes</taxon>
        <taxon>Mycobacteriales</taxon>
        <taxon>Nocardiaceae</taxon>
        <taxon>Nocardia</taxon>
    </lineage>
</organism>
<dbReference type="NCBIfam" id="TIGR01549">
    <property type="entry name" value="HAD-SF-IA-v1"/>
    <property type="match status" value="2"/>
</dbReference>
<keyword evidence="2" id="KW-1185">Reference proteome</keyword>
<name>A0A1J0VMI2_9NOCA</name>
<dbReference type="SFLD" id="SFLDS00003">
    <property type="entry name" value="Haloacid_Dehalogenase"/>
    <property type="match status" value="2"/>
</dbReference>
<reference evidence="1" key="1">
    <citation type="submission" date="2016-11" db="EMBL/GenBank/DDBJ databases">
        <authorList>
            <person name="Jaros S."/>
            <person name="Januszkiewicz K."/>
            <person name="Wedrychowicz H."/>
        </authorList>
    </citation>
    <scope>NUCLEOTIDE SEQUENCE [LARGE SCALE GENOMIC DNA]</scope>
    <source>
        <strain evidence="1">Y48</strain>
    </source>
</reference>
<dbReference type="GO" id="GO:0006281">
    <property type="term" value="P:DNA repair"/>
    <property type="evidence" value="ECO:0007669"/>
    <property type="project" value="TreeGrafter"/>
</dbReference>
<evidence type="ECO:0000313" key="1">
    <source>
        <dbReference type="EMBL" id="APE33226.1"/>
    </source>
</evidence>
<dbReference type="GO" id="GO:0005829">
    <property type="term" value="C:cytosol"/>
    <property type="evidence" value="ECO:0007669"/>
    <property type="project" value="TreeGrafter"/>
</dbReference>
<evidence type="ECO:0008006" key="3">
    <source>
        <dbReference type="Google" id="ProtNLM"/>
    </source>
</evidence>
<dbReference type="SFLD" id="SFLDG01129">
    <property type="entry name" value="C1.5:_HAD__Beta-PGM__Phosphata"/>
    <property type="match status" value="2"/>
</dbReference>
<dbReference type="Proteomes" id="UP000183810">
    <property type="component" value="Chromosome"/>
</dbReference>
<gene>
    <name evidence="1" type="ORF">BOX37_03750</name>
</gene>
<dbReference type="InterPro" id="IPR023214">
    <property type="entry name" value="HAD_sf"/>
</dbReference>
<sequence>MSSGPPCTATAFDIEPVSSALRTRPAALLLDFGGVVFETRKRPEGLRDASVLVHTELRRAGHTIDVDSLHASMAAGLAALRHWKHAMSRTREPRELTHRALWQDFLLADQPEPVRATAAGDATRLMAAINPLLNDHQVRPGVPELLRTAQALAIPVGIVSNAHSGLAHRTLLREFGLAEFVAVQLYSDEAGIRKPHPDMIHRAAAALGVTSAQCWYVGDTQDRDVQSGRRAGVGAVVLTRSKHTDSPPFAVLDRPDAIFDTPEGLLPLLTAAGGHPAAPSISPPRPATPARRGMPKALLLDQGGVLTDSAKTPQAVTDFAADIAARLRTAGHAVPDALMADALEHGHLAYQAAKRTEQVDNRCPEVTPAQFWGEFVGPHLPGTARDWLLAEASELTFGYAQAKSSFRLRDGVAELLTWCRDAGLPVAIVSNTICGRSGRARLHDAGVLDLIGAFAYSDEVGYRKPDPTLVFAATAALGLDPAECWFVGDKPWRDATSARAAGVGTAVIVRGGSPTDDELADGLADDQPDLLLDSITEVIQALRTAHETP</sequence>
<dbReference type="GO" id="GO:0008967">
    <property type="term" value="F:phosphoglycolate phosphatase activity"/>
    <property type="evidence" value="ECO:0007669"/>
    <property type="project" value="TreeGrafter"/>
</dbReference>
<dbReference type="PANTHER" id="PTHR43434">
    <property type="entry name" value="PHOSPHOGLYCOLATE PHOSPHATASE"/>
    <property type="match status" value="1"/>
</dbReference>
<proteinExistence type="predicted"/>
<dbReference type="EMBL" id="CP018082">
    <property type="protein sequence ID" value="APE33226.1"/>
    <property type="molecule type" value="Genomic_DNA"/>
</dbReference>
<dbReference type="KEGG" id="nsl:BOX37_03750"/>
<dbReference type="InterPro" id="IPR006439">
    <property type="entry name" value="HAD-SF_hydro_IA"/>
</dbReference>
<dbReference type="RefSeq" id="WP_071926417.1">
    <property type="nucleotide sequence ID" value="NZ_CP018082.1"/>
</dbReference>
<dbReference type="InterPro" id="IPR050155">
    <property type="entry name" value="HAD-like_hydrolase_sf"/>
</dbReference>
<dbReference type="InterPro" id="IPR036412">
    <property type="entry name" value="HAD-like_sf"/>
</dbReference>
<dbReference type="AlphaFoldDB" id="A0A1J0VMI2"/>
<dbReference type="PANTHER" id="PTHR43434:SF1">
    <property type="entry name" value="PHOSPHOGLYCOLATE PHOSPHATASE"/>
    <property type="match status" value="1"/>
</dbReference>